<evidence type="ECO:0000313" key="1">
    <source>
        <dbReference type="EMBL" id="KAF6136091.1"/>
    </source>
</evidence>
<protein>
    <submittedName>
        <fullName evidence="1">Uncharacterized protein</fullName>
    </submittedName>
</protein>
<sequence length="82" mass="9205">FILPVSSPDKGGGRRLYSLISFLRFPLSDSDDFLWGILDIDGLMDVLWGILDIEQPDTQTISKIIVPSVELIYSYAECLVLN</sequence>
<reference evidence="1 2" key="1">
    <citation type="journal article" date="2020" name="IScience">
        <title>Genome Sequencing of the Endangered Kingdonia uniflora (Circaeasteraceae, Ranunculales) Reveals Potential Mechanisms of Evolutionary Specialization.</title>
        <authorList>
            <person name="Sun Y."/>
            <person name="Deng T."/>
            <person name="Zhang A."/>
            <person name="Moore M.J."/>
            <person name="Landis J.B."/>
            <person name="Lin N."/>
            <person name="Zhang H."/>
            <person name="Zhang X."/>
            <person name="Huang J."/>
            <person name="Zhang X."/>
            <person name="Sun H."/>
            <person name="Wang H."/>
        </authorList>
    </citation>
    <scope>NUCLEOTIDE SEQUENCE [LARGE SCALE GENOMIC DNA]</scope>
    <source>
        <strain evidence="1">TB1705</strain>
        <tissue evidence="1">Leaf</tissue>
    </source>
</reference>
<proteinExistence type="predicted"/>
<dbReference type="EMBL" id="JACGCM010002763">
    <property type="protein sequence ID" value="KAF6136091.1"/>
    <property type="molecule type" value="Genomic_DNA"/>
</dbReference>
<feature type="non-terminal residue" evidence="1">
    <location>
        <position position="82"/>
    </location>
</feature>
<gene>
    <name evidence="1" type="ORF">GIB67_000495</name>
</gene>
<dbReference type="Proteomes" id="UP000541444">
    <property type="component" value="Unassembled WGS sequence"/>
</dbReference>
<dbReference type="AlphaFoldDB" id="A0A7J7L0E3"/>
<comment type="caution">
    <text evidence="1">The sequence shown here is derived from an EMBL/GenBank/DDBJ whole genome shotgun (WGS) entry which is preliminary data.</text>
</comment>
<evidence type="ECO:0000313" key="2">
    <source>
        <dbReference type="Proteomes" id="UP000541444"/>
    </source>
</evidence>
<organism evidence="1 2">
    <name type="scientific">Kingdonia uniflora</name>
    <dbReference type="NCBI Taxonomy" id="39325"/>
    <lineage>
        <taxon>Eukaryota</taxon>
        <taxon>Viridiplantae</taxon>
        <taxon>Streptophyta</taxon>
        <taxon>Embryophyta</taxon>
        <taxon>Tracheophyta</taxon>
        <taxon>Spermatophyta</taxon>
        <taxon>Magnoliopsida</taxon>
        <taxon>Ranunculales</taxon>
        <taxon>Circaeasteraceae</taxon>
        <taxon>Kingdonia</taxon>
    </lineage>
</organism>
<keyword evidence="2" id="KW-1185">Reference proteome</keyword>
<accession>A0A7J7L0E3</accession>
<name>A0A7J7L0E3_9MAGN</name>